<organism evidence="1 2">
    <name type="scientific">Nephila pilipes</name>
    <name type="common">Giant wood spider</name>
    <name type="synonym">Nephila maculata</name>
    <dbReference type="NCBI Taxonomy" id="299642"/>
    <lineage>
        <taxon>Eukaryota</taxon>
        <taxon>Metazoa</taxon>
        <taxon>Ecdysozoa</taxon>
        <taxon>Arthropoda</taxon>
        <taxon>Chelicerata</taxon>
        <taxon>Arachnida</taxon>
        <taxon>Araneae</taxon>
        <taxon>Araneomorphae</taxon>
        <taxon>Entelegynae</taxon>
        <taxon>Araneoidea</taxon>
        <taxon>Nephilidae</taxon>
        <taxon>Nephila</taxon>
    </lineage>
</organism>
<sequence>MKHTNDSVRSAPPPLIDLRFYRRPPVNDIVITAASLRRLRDSITYLANRFVTKRETFHFNGIRFFRQPSVAPHGRMPSVLGIVQCPKGVIEQPEGGGHANSFSNKFTGIEANEGLDQGMRSVTPSALCFTPSH</sequence>
<evidence type="ECO:0000313" key="1">
    <source>
        <dbReference type="EMBL" id="GFU24612.1"/>
    </source>
</evidence>
<name>A0A8X6QFV3_NEPPI</name>
<gene>
    <name evidence="1" type="ORF">NPIL_303591</name>
</gene>
<dbReference type="AlphaFoldDB" id="A0A8X6QFV3"/>
<accession>A0A8X6QFV3</accession>
<dbReference type="Proteomes" id="UP000887013">
    <property type="component" value="Unassembled WGS sequence"/>
</dbReference>
<proteinExistence type="predicted"/>
<evidence type="ECO:0000313" key="2">
    <source>
        <dbReference type="Proteomes" id="UP000887013"/>
    </source>
</evidence>
<dbReference type="EMBL" id="BMAW01032228">
    <property type="protein sequence ID" value="GFU24612.1"/>
    <property type="molecule type" value="Genomic_DNA"/>
</dbReference>
<reference evidence="1" key="1">
    <citation type="submission" date="2020-08" db="EMBL/GenBank/DDBJ databases">
        <title>Multicomponent nature underlies the extraordinary mechanical properties of spider dragline silk.</title>
        <authorList>
            <person name="Kono N."/>
            <person name="Nakamura H."/>
            <person name="Mori M."/>
            <person name="Yoshida Y."/>
            <person name="Ohtoshi R."/>
            <person name="Malay A.D."/>
            <person name="Moran D.A.P."/>
            <person name="Tomita M."/>
            <person name="Numata K."/>
            <person name="Arakawa K."/>
        </authorList>
    </citation>
    <scope>NUCLEOTIDE SEQUENCE</scope>
</reference>
<protein>
    <submittedName>
        <fullName evidence="1">Uncharacterized protein</fullName>
    </submittedName>
</protein>
<comment type="caution">
    <text evidence="1">The sequence shown here is derived from an EMBL/GenBank/DDBJ whole genome shotgun (WGS) entry which is preliminary data.</text>
</comment>
<keyword evidence="2" id="KW-1185">Reference proteome</keyword>